<accession>A0A7G9YUX2</accession>
<dbReference type="Pfam" id="PF10551">
    <property type="entry name" value="MULE"/>
    <property type="match status" value="1"/>
</dbReference>
<gene>
    <name evidence="2" type="ORF">PFGANNDM_00041</name>
</gene>
<organism evidence="2">
    <name type="scientific">Candidatus Methanophagaceae archaeon ANME-1 ERB6</name>
    <dbReference type="NCBI Taxonomy" id="2759912"/>
    <lineage>
        <taxon>Archaea</taxon>
        <taxon>Methanobacteriati</taxon>
        <taxon>Methanobacteriota</taxon>
        <taxon>Stenosarchaea group</taxon>
        <taxon>Methanomicrobia</taxon>
        <taxon>Candidatus Methanophagales</taxon>
        <taxon>Candidatus Methanophagaceae</taxon>
    </lineage>
</organism>
<protein>
    <recommendedName>
        <fullName evidence="1">MULE transposase domain-containing protein</fullName>
    </recommendedName>
</protein>
<name>A0A7G9YUX2_9EURY</name>
<dbReference type="AlphaFoldDB" id="A0A7G9YUX2"/>
<sequence length="125" mass="14248">MLSIDGTYSYKGKTLYIFRSYENGVVLYANTTEKDDVPHFQPLLEKVVGMYGLPMAVISDMQSAIIESVKNVMPNIPHQYCQYHFIKNAGSFMEKEYKELGTAIKKKEVPAKAEKLETDLKKTTK</sequence>
<dbReference type="EMBL" id="MT631478">
    <property type="protein sequence ID" value="QNO51806.1"/>
    <property type="molecule type" value="Genomic_DNA"/>
</dbReference>
<reference evidence="2" key="1">
    <citation type="submission" date="2020-06" db="EMBL/GenBank/DDBJ databases">
        <title>Unique genomic features of the anaerobic methanotrophic archaea.</title>
        <authorList>
            <person name="Chadwick G.L."/>
            <person name="Skennerton C.T."/>
            <person name="Laso-Perez R."/>
            <person name="Leu A.O."/>
            <person name="Speth D.R."/>
            <person name="Yu H."/>
            <person name="Morgan-Lang C."/>
            <person name="Hatzenpichler R."/>
            <person name="Goudeau D."/>
            <person name="Malmstrom R."/>
            <person name="Brazelton W.J."/>
            <person name="Woyke T."/>
            <person name="Hallam S.J."/>
            <person name="Tyson G.W."/>
            <person name="Wegener G."/>
            <person name="Boetius A."/>
            <person name="Orphan V."/>
        </authorList>
    </citation>
    <scope>NUCLEOTIDE SEQUENCE</scope>
</reference>
<feature type="domain" description="MULE transposase" evidence="1">
    <location>
        <begin position="33"/>
        <end position="88"/>
    </location>
</feature>
<evidence type="ECO:0000259" key="1">
    <source>
        <dbReference type="Pfam" id="PF10551"/>
    </source>
</evidence>
<dbReference type="InterPro" id="IPR018289">
    <property type="entry name" value="MULE_transposase_dom"/>
</dbReference>
<evidence type="ECO:0000313" key="2">
    <source>
        <dbReference type="EMBL" id="QNO51806.1"/>
    </source>
</evidence>
<proteinExistence type="predicted"/>